<dbReference type="InterPro" id="IPR015911">
    <property type="entry name" value="Phosphoglycerate_kinase_CS"/>
</dbReference>
<dbReference type="AlphaFoldDB" id="A0A3S5BVX3"/>
<dbReference type="Gene3D" id="3.40.50.1260">
    <property type="entry name" value="Phosphoglycerate kinase, N-terminal domain"/>
    <property type="match status" value="2"/>
</dbReference>
<evidence type="ECO:0000256" key="13">
    <source>
        <dbReference type="HAMAP-Rule" id="MF_00145"/>
    </source>
</evidence>
<comment type="catalytic activity">
    <reaction evidence="1 13 16">
        <text>(2R)-3-phosphoglycerate + ATP = (2R)-3-phospho-glyceroyl phosphate + ADP</text>
        <dbReference type="Rhea" id="RHEA:14801"/>
        <dbReference type="ChEBI" id="CHEBI:30616"/>
        <dbReference type="ChEBI" id="CHEBI:57604"/>
        <dbReference type="ChEBI" id="CHEBI:58272"/>
        <dbReference type="ChEBI" id="CHEBI:456216"/>
        <dbReference type="EC" id="2.7.2.3"/>
    </reaction>
</comment>
<dbReference type="HAMAP" id="MF_00145">
    <property type="entry name" value="Phosphoglyc_kinase"/>
    <property type="match status" value="1"/>
</dbReference>
<feature type="binding site" evidence="14">
    <location>
        <position position="33"/>
    </location>
    <ligand>
        <name>(2R)-3-phosphoglycerate</name>
        <dbReference type="ChEBI" id="CHEBI:58272"/>
    </ligand>
</feature>
<comment type="subunit">
    <text evidence="4 13">Monomer.</text>
</comment>
<dbReference type="FunFam" id="3.40.50.1260:FF:000031">
    <property type="entry name" value="Phosphoglycerate kinase 1"/>
    <property type="match status" value="1"/>
</dbReference>
<organism evidence="17 18">
    <name type="scientific">Aedoeadaptatus ivorii</name>
    <dbReference type="NCBI Taxonomy" id="54006"/>
    <lineage>
        <taxon>Bacteria</taxon>
        <taxon>Bacillati</taxon>
        <taxon>Bacillota</taxon>
        <taxon>Tissierellia</taxon>
        <taxon>Tissierellales</taxon>
        <taxon>Peptoniphilaceae</taxon>
        <taxon>Aedoeadaptatus</taxon>
    </lineage>
</organism>
<sequence>MNLKSMDVKGKRVLLRVDFNVPVKDGKVTDTTRIEAAKPTIDHLLKAGAAVILMSHRGRPKGEYKEEFSMEPVRKAAEEILGQTIAPFFSGVVVDDNVRKMAKELAPGELAMLENLRFRKEEEANDASFAEELASIADLYVNDAFGTAHRAHASNVGIASKLPSALGFLMGKEVEVLSNLVENPERPFVAILGGAKVSDKIGVIENLIEIVDSVLIVGAMANTFLLSQGYDMGASLVEKEQTELAERLMKKAREKGVDLLLPVDLVVAKGIDRPDTARAVKPGDIAPDEMALDIGEETVKAYGMILDGAKSVVWNGPAGVFETEPFDAGTFDLAKILGDLDANVVIGGGDSAAAITRSGLEEKMSHISSGGGASLEFLEGKKLPGIAAIEEV</sequence>
<feature type="binding site" evidence="13 15">
    <location>
        <begin position="348"/>
        <end position="351"/>
    </location>
    <ligand>
        <name>ATP</name>
        <dbReference type="ChEBI" id="CHEBI:30616"/>
    </ligand>
</feature>
<dbReference type="Pfam" id="PF00162">
    <property type="entry name" value="PGK"/>
    <property type="match status" value="1"/>
</dbReference>
<feature type="binding site" evidence="13 15">
    <location>
        <position position="322"/>
    </location>
    <ligand>
        <name>ATP</name>
        <dbReference type="ChEBI" id="CHEBI:30616"/>
    </ligand>
</feature>
<dbReference type="PANTHER" id="PTHR11406:SF23">
    <property type="entry name" value="PHOSPHOGLYCERATE KINASE 1, CHLOROPLASTIC-RELATED"/>
    <property type="match status" value="1"/>
</dbReference>
<comment type="caution">
    <text evidence="13">Lacks conserved residue(s) required for the propagation of feature annotation.</text>
</comment>
<dbReference type="PRINTS" id="PR00477">
    <property type="entry name" value="PHGLYCKINASE"/>
</dbReference>
<dbReference type="InterPro" id="IPR036043">
    <property type="entry name" value="Phosphoglycerate_kinase_sf"/>
</dbReference>
<dbReference type="PANTHER" id="PTHR11406">
    <property type="entry name" value="PHOSPHOGLYCERATE KINASE"/>
    <property type="match status" value="1"/>
</dbReference>
<evidence type="ECO:0000313" key="18">
    <source>
        <dbReference type="Proteomes" id="UP000269544"/>
    </source>
</evidence>
<gene>
    <name evidence="13 17" type="primary">pgk</name>
    <name evidence="17" type="synonym">tpi</name>
    <name evidence="17" type="ORF">NCTC13079_00405</name>
</gene>
<dbReference type="GO" id="GO:0005524">
    <property type="term" value="F:ATP binding"/>
    <property type="evidence" value="ECO:0007669"/>
    <property type="project" value="UniProtKB-KW"/>
</dbReference>
<keyword evidence="7 13" id="KW-0963">Cytoplasm</keyword>
<keyword evidence="18" id="KW-1185">Reference proteome</keyword>
<feature type="binding site" evidence="13 14">
    <location>
        <begin position="56"/>
        <end position="59"/>
    </location>
    <ligand>
        <name>substrate</name>
    </ligand>
</feature>
<protein>
    <recommendedName>
        <fullName evidence="6 13">Phosphoglycerate kinase</fullName>
        <ecNumber evidence="5 13">2.7.2.3</ecNumber>
    </recommendedName>
</protein>
<evidence type="ECO:0000256" key="11">
    <source>
        <dbReference type="ARBA" id="ARBA00022840"/>
    </source>
</evidence>
<dbReference type="GO" id="GO:0006094">
    <property type="term" value="P:gluconeogenesis"/>
    <property type="evidence" value="ECO:0007669"/>
    <property type="project" value="TreeGrafter"/>
</dbReference>
<evidence type="ECO:0000256" key="6">
    <source>
        <dbReference type="ARBA" id="ARBA00016471"/>
    </source>
</evidence>
<keyword evidence="11 13" id="KW-0067">ATP-binding</keyword>
<dbReference type="Proteomes" id="UP000269544">
    <property type="component" value="Chromosome"/>
</dbReference>
<dbReference type="KEGG" id="piv:NCTC13079_00405"/>
<evidence type="ECO:0000256" key="5">
    <source>
        <dbReference type="ARBA" id="ARBA00013061"/>
    </source>
</evidence>
<evidence type="ECO:0000256" key="12">
    <source>
        <dbReference type="ARBA" id="ARBA00023152"/>
    </source>
</evidence>
<dbReference type="PIRSF" id="PIRSF000724">
    <property type="entry name" value="Pgk"/>
    <property type="match status" value="1"/>
</dbReference>
<comment type="pathway">
    <text evidence="2 13">Carbohydrate degradation; glycolysis; pyruvate from D-glyceraldehyde 3-phosphate: step 2/5.</text>
</comment>
<dbReference type="SUPFAM" id="SSF53748">
    <property type="entry name" value="Phosphoglycerate kinase"/>
    <property type="match status" value="1"/>
</dbReference>
<feature type="binding site" evidence="14">
    <location>
        <position position="150"/>
    </location>
    <ligand>
        <name>(2R)-3-phosphoglycerate</name>
        <dbReference type="ChEBI" id="CHEBI:58272"/>
    </ligand>
</feature>
<feature type="binding site" evidence="13 14">
    <location>
        <begin position="18"/>
        <end position="20"/>
    </location>
    <ligand>
        <name>substrate</name>
    </ligand>
</feature>
<evidence type="ECO:0000256" key="4">
    <source>
        <dbReference type="ARBA" id="ARBA00011245"/>
    </source>
</evidence>
<feature type="binding site" evidence="13">
    <location>
        <position position="117"/>
    </location>
    <ligand>
        <name>substrate</name>
    </ligand>
</feature>
<comment type="similarity">
    <text evidence="3 13 16">Belongs to the phosphoglycerate kinase family.</text>
</comment>
<dbReference type="FunFam" id="3.40.50.1260:FF:000006">
    <property type="entry name" value="Phosphoglycerate kinase"/>
    <property type="match status" value="1"/>
</dbReference>
<evidence type="ECO:0000256" key="1">
    <source>
        <dbReference type="ARBA" id="ARBA00000642"/>
    </source>
</evidence>
<proteinExistence type="inferred from homology"/>
<dbReference type="InterPro" id="IPR001576">
    <property type="entry name" value="Phosphoglycerate_kinase"/>
</dbReference>
<feature type="binding site" evidence="13">
    <location>
        <position position="33"/>
    </location>
    <ligand>
        <name>substrate</name>
    </ligand>
</feature>
<feature type="binding site" evidence="14">
    <location>
        <position position="117"/>
    </location>
    <ligand>
        <name>(2R)-3-phosphoglycerate</name>
        <dbReference type="ChEBI" id="CHEBI:58272"/>
    </ligand>
</feature>
<accession>A0A3S5BVX3</accession>
<keyword evidence="10 13" id="KW-0418">Kinase</keyword>
<dbReference type="PROSITE" id="PS00111">
    <property type="entry name" value="PGLYCERATE_KINASE"/>
    <property type="match status" value="1"/>
</dbReference>
<evidence type="ECO:0000256" key="7">
    <source>
        <dbReference type="ARBA" id="ARBA00022490"/>
    </source>
</evidence>
<dbReference type="GO" id="GO:0043531">
    <property type="term" value="F:ADP binding"/>
    <property type="evidence" value="ECO:0007669"/>
    <property type="project" value="TreeGrafter"/>
</dbReference>
<keyword evidence="8 13" id="KW-0808">Transferase</keyword>
<evidence type="ECO:0000256" key="2">
    <source>
        <dbReference type="ARBA" id="ARBA00004838"/>
    </source>
</evidence>
<dbReference type="InterPro" id="IPR015824">
    <property type="entry name" value="Phosphoglycerate_kinase_N"/>
</dbReference>
<dbReference type="EC" id="2.7.2.3" evidence="5 13"/>
<evidence type="ECO:0000256" key="14">
    <source>
        <dbReference type="PIRSR" id="PIRSR000724-1"/>
    </source>
</evidence>
<dbReference type="EMBL" id="LR134523">
    <property type="protein sequence ID" value="VEJ34943.1"/>
    <property type="molecule type" value="Genomic_DNA"/>
</dbReference>
<dbReference type="GO" id="GO:0004618">
    <property type="term" value="F:phosphoglycerate kinase activity"/>
    <property type="evidence" value="ECO:0007669"/>
    <property type="project" value="UniProtKB-UniRule"/>
</dbReference>
<dbReference type="OrthoDB" id="9808460at2"/>
<comment type="subcellular location">
    <subcellularLocation>
        <location evidence="13">Cytoplasm</location>
    </subcellularLocation>
</comment>
<reference evidence="17 18" key="1">
    <citation type="submission" date="2018-12" db="EMBL/GenBank/DDBJ databases">
        <authorList>
            <consortium name="Pathogen Informatics"/>
        </authorList>
    </citation>
    <scope>NUCLEOTIDE SEQUENCE [LARGE SCALE GENOMIC DNA]</scope>
    <source>
        <strain evidence="17 18">NCTC13079</strain>
    </source>
</reference>
<dbReference type="GO" id="GO:0005829">
    <property type="term" value="C:cytosol"/>
    <property type="evidence" value="ECO:0007669"/>
    <property type="project" value="TreeGrafter"/>
</dbReference>
<evidence type="ECO:0000256" key="15">
    <source>
        <dbReference type="PIRSR" id="PIRSR000724-2"/>
    </source>
</evidence>
<evidence type="ECO:0000256" key="10">
    <source>
        <dbReference type="ARBA" id="ARBA00022777"/>
    </source>
</evidence>
<keyword evidence="12 13" id="KW-0324">Glycolysis</keyword>
<name>A0A3S5BVX3_9FIRM</name>
<evidence type="ECO:0000256" key="8">
    <source>
        <dbReference type="ARBA" id="ARBA00022679"/>
    </source>
</evidence>
<evidence type="ECO:0000256" key="3">
    <source>
        <dbReference type="ARBA" id="ARBA00008982"/>
    </source>
</evidence>
<dbReference type="UniPathway" id="UPA00109">
    <property type="reaction ID" value="UER00185"/>
</dbReference>
<evidence type="ECO:0000313" key="17">
    <source>
        <dbReference type="EMBL" id="VEJ34943.1"/>
    </source>
</evidence>
<feature type="binding site" evidence="13 15">
    <location>
        <position position="200"/>
    </location>
    <ligand>
        <name>ATP</name>
        <dbReference type="ChEBI" id="CHEBI:30616"/>
    </ligand>
</feature>
<keyword evidence="9 13" id="KW-0547">Nucleotide-binding</keyword>
<evidence type="ECO:0000256" key="16">
    <source>
        <dbReference type="RuleBase" id="RU000532"/>
    </source>
</evidence>
<dbReference type="RefSeq" id="WP_126464856.1">
    <property type="nucleotide sequence ID" value="NZ_LR134523.1"/>
</dbReference>
<feature type="binding site" evidence="13">
    <location>
        <position position="150"/>
    </location>
    <ligand>
        <name>substrate</name>
    </ligand>
</feature>
<dbReference type="GO" id="GO:0006096">
    <property type="term" value="P:glycolytic process"/>
    <property type="evidence" value="ECO:0007669"/>
    <property type="project" value="UniProtKB-UniRule"/>
</dbReference>
<evidence type="ECO:0000256" key="9">
    <source>
        <dbReference type="ARBA" id="ARBA00022741"/>
    </source>
</evidence>